<feature type="domain" description="Glycosyltransferase subfamily 4-like N-terminal" evidence="2">
    <location>
        <begin position="15"/>
        <end position="178"/>
    </location>
</feature>
<reference evidence="3 4" key="1">
    <citation type="journal article" date="2016" name="Nat. Commun.">
        <title>Thousands of microbial genomes shed light on interconnected biogeochemical processes in an aquifer system.</title>
        <authorList>
            <person name="Anantharaman K."/>
            <person name="Brown C.T."/>
            <person name="Hug L.A."/>
            <person name="Sharon I."/>
            <person name="Castelle C.J."/>
            <person name="Probst A.J."/>
            <person name="Thomas B.C."/>
            <person name="Singh A."/>
            <person name="Wilkins M.J."/>
            <person name="Karaoz U."/>
            <person name="Brodie E.L."/>
            <person name="Williams K.H."/>
            <person name="Hubbard S.S."/>
            <person name="Banfield J.F."/>
        </authorList>
    </citation>
    <scope>NUCLEOTIDE SEQUENCE [LARGE SCALE GENOMIC DNA]</scope>
</reference>
<evidence type="ECO:0000313" key="4">
    <source>
        <dbReference type="Proteomes" id="UP000179164"/>
    </source>
</evidence>
<feature type="domain" description="Glycosyl transferase family 1" evidence="1">
    <location>
        <begin position="189"/>
        <end position="355"/>
    </location>
</feature>
<dbReference type="Proteomes" id="UP000179164">
    <property type="component" value="Unassembled WGS sequence"/>
</dbReference>
<dbReference type="CDD" id="cd03801">
    <property type="entry name" value="GT4_PimA-like"/>
    <property type="match status" value="1"/>
</dbReference>
<protein>
    <recommendedName>
        <fullName evidence="5">Glycosyltransferase subfamily 4-like N-terminal domain-containing protein</fullName>
    </recommendedName>
</protein>
<organism evidence="3 4">
    <name type="scientific">Candidatus Kerfeldbacteria bacterium RIFCSPLOWO2_01_FULL_48_11</name>
    <dbReference type="NCBI Taxonomy" id="1798543"/>
    <lineage>
        <taxon>Bacteria</taxon>
        <taxon>Candidatus Kerfeldiibacteriota</taxon>
    </lineage>
</organism>
<dbReference type="PANTHER" id="PTHR45947:SF3">
    <property type="entry name" value="SULFOQUINOVOSYL TRANSFERASE SQD2"/>
    <property type="match status" value="1"/>
</dbReference>
<evidence type="ECO:0000259" key="1">
    <source>
        <dbReference type="Pfam" id="PF00534"/>
    </source>
</evidence>
<dbReference type="InterPro" id="IPR001296">
    <property type="entry name" value="Glyco_trans_1"/>
</dbReference>
<dbReference type="Pfam" id="PF13439">
    <property type="entry name" value="Glyco_transf_4"/>
    <property type="match status" value="1"/>
</dbReference>
<dbReference type="SUPFAM" id="SSF53756">
    <property type="entry name" value="UDP-Glycosyltransferase/glycogen phosphorylase"/>
    <property type="match status" value="1"/>
</dbReference>
<dbReference type="InterPro" id="IPR050194">
    <property type="entry name" value="Glycosyltransferase_grp1"/>
</dbReference>
<gene>
    <name evidence="3" type="ORF">A2898_02870</name>
</gene>
<dbReference type="AlphaFoldDB" id="A0A1G2B7S7"/>
<proteinExistence type="predicted"/>
<evidence type="ECO:0000259" key="2">
    <source>
        <dbReference type="Pfam" id="PF13439"/>
    </source>
</evidence>
<dbReference type="PANTHER" id="PTHR45947">
    <property type="entry name" value="SULFOQUINOVOSYL TRANSFERASE SQD2"/>
    <property type="match status" value="1"/>
</dbReference>
<dbReference type="InterPro" id="IPR028098">
    <property type="entry name" value="Glyco_trans_4-like_N"/>
</dbReference>
<dbReference type="GO" id="GO:0016757">
    <property type="term" value="F:glycosyltransferase activity"/>
    <property type="evidence" value="ECO:0007669"/>
    <property type="project" value="InterPro"/>
</dbReference>
<comment type="caution">
    <text evidence="3">The sequence shown here is derived from an EMBL/GenBank/DDBJ whole genome shotgun (WGS) entry which is preliminary data.</text>
</comment>
<dbReference type="Pfam" id="PF00534">
    <property type="entry name" value="Glycos_transf_1"/>
    <property type="match status" value="1"/>
</dbReference>
<dbReference type="EMBL" id="MHKE01000002">
    <property type="protein sequence ID" value="OGY85045.1"/>
    <property type="molecule type" value="Genomic_DNA"/>
</dbReference>
<accession>A0A1G2B7S7</accession>
<evidence type="ECO:0008006" key="5">
    <source>
        <dbReference type="Google" id="ProtNLM"/>
    </source>
</evidence>
<name>A0A1G2B7S7_9BACT</name>
<dbReference type="Gene3D" id="3.40.50.2000">
    <property type="entry name" value="Glycogen Phosphorylase B"/>
    <property type="match status" value="2"/>
</dbReference>
<dbReference type="STRING" id="1798543.A2898_02870"/>
<sequence>MKIAQVTSTFPPYEGGIGNVCYNISKLLALRGHDITVFIPENSRKQIKRADGPFKLRVLRALFSFGNASFLPILTISLKDFDIIHLHYPFFGGDIFVYLASRLYKIPYVVTYHQDVKGASAFKRLVFRIYNFLFRRVVISNASRIQVLSKDHFIHSEISNIFNQSDKVAYIPNGVDVDYIDSVEEFPMLRKKFHISDNSFLLIFIGGLDDAHYFKGVHLLIHALQSLRLKAHLLIVGGGDLEDVHKDLAKKLGVSENVVFFGKRSNSDAIAILKSADALVLPSTDTESFGIVLLEAMVCCKPVIASLLPGVRVLIEDGVNGLLFPKGDVSELVVKLTTLIDDPQLGVTMGRNGRATVVKEYQWSTIVTALESMYRESVT</sequence>
<evidence type="ECO:0000313" key="3">
    <source>
        <dbReference type="EMBL" id="OGY85045.1"/>
    </source>
</evidence>